<accession>A0A2C5ZTF9</accession>
<dbReference type="EMBL" id="NJEU01000049">
    <property type="protein sequence ID" value="PHH82631.1"/>
    <property type="molecule type" value="Genomic_DNA"/>
</dbReference>
<proteinExistence type="predicted"/>
<name>A0A2C5ZTF9_9HYPO</name>
<gene>
    <name evidence="2" type="ORF">CDD82_5357</name>
</gene>
<evidence type="ECO:0000256" key="1">
    <source>
        <dbReference type="SAM" id="MobiDB-lite"/>
    </source>
</evidence>
<dbReference type="AlphaFoldDB" id="A0A2C5ZTF9"/>
<dbReference type="OrthoDB" id="5336357at2759"/>
<feature type="compositionally biased region" description="Low complexity" evidence="1">
    <location>
        <begin position="9"/>
        <end position="26"/>
    </location>
</feature>
<comment type="caution">
    <text evidence="2">The sequence shown here is derived from an EMBL/GenBank/DDBJ whole genome shotgun (WGS) entry which is preliminary data.</text>
</comment>
<keyword evidence="3" id="KW-1185">Reference proteome</keyword>
<evidence type="ECO:0000313" key="2">
    <source>
        <dbReference type="EMBL" id="PHH82631.1"/>
    </source>
</evidence>
<protein>
    <submittedName>
        <fullName evidence="2">Uncharacterized protein</fullName>
    </submittedName>
</protein>
<sequence>MALKRKCSDLGLGSSPGEESGLSIGGASRDAILQLPGRTKKRFRNSRPSEQQVHEHTLALLYSAQRQPLDNSSTAEPQQESPAADSAQQTLHRFWSIRSAPSPAPLAVSVGPTTCHDCGADMTAEISVHGASVACVGCAKCVCCACAVANLGDDRRCLHCVGSNVWSEWTGSVPVC</sequence>
<feature type="region of interest" description="Disordered" evidence="1">
    <location>
        <begin position="1"/>
        <end position="30"/>
    </location>
</feature>
<reference evidence="2 3" key="1">
    <citation type="submission" date="2017-06" db="EMBL/GenBank/DDBJ databases">
        <title>Ant-infecting Ophiocordyceps genomes reveal a high diversity of potential behavioral manipulation genes and a possible major role for enterotoxins.</title>
        <authorList>
            <person name="De Bekker C."/>
            <person name="Evans H.C."/>
            <person name="Brachmann A."/>
            <person name="Hughes D.P."/>
        </authorList>
    </citation>
    <scope>NUCLEOTIDE SEQUENCE [LARGE SCALE GENOMIC DNA]</scope>
    <source>
        <strain evidence="2 3">1348a</strain>
    </source>
</reference>
<dbReference type="Proteomes" id="UP000224854">
    <property type="component" value="Unassembled WGS sequence"/>
</dbReference>
<evidence type="ECO:0000313" key="3">
    <source>
        <dbReference type="Proteomes" id="UP000224854"/>
    </source>
</evidence>
<organism evidence="2 3">
    <name type="scientific">Ophiocordyceps australis</name>
    <dbReference type="NCBI Taxonomy" id="1399860"/>
    <lineage>
        <taxon>Eukaryota</taxon>
        <taxon>Fungi</taxon>
        <taxon>Dikarya</taxon>
        <taxon>Ascomycota</taxon>
        <taxon>Pezizomycotina</taxon>
        <taxon>Sordariomycetes</taxon>
        <taxon>Hypocreomycetidae</taxon>
        <taxon>Hypocreales</taxon>
        <taxon>Ophiocordycipitaceae</taxon>
        <taxon>Ophiocordyceps</taxon>
    </lineage>
</organism>